<feature type="non-terminal residue" evidence="1">
    <location>
        <position position="1"/>
    </location>
</feature>
<accession>A0A0C2SJF5</accession>
<organism evidence="1 2">
    <name type="scientific">Amanita muscaria (strain Koide BX008)</name>
    <dbReference type="NCBI Taxonomy" id="946122"/>
    <lineage>
        <taxon>Eukaryota</taxon>
        <taxon>Fungi</taxon>
        <taxon>Dikarya</taxon>
        <taxon>Basidiomycota</taxon>
        <taxon>Agaricomycotina</taxon>
        <taxon>Agaricomycetes</taxon>
        <taxon>Agaricomycetidae</taxon>
        <taxon>Agaricales</taxon>
        <taxon>Pluteineae</taxon>
        <taxon>Amanitaceae</taxon>
        <taxon>Amanita</taxon>
    </lineage>
</organism>
<gene>
    <name evidence="1" type="ORF">M378DRAFT_93238</name>
</gene>
<evidence type="ECO:0000313" key="2">
    <source>
        <dbReference type="Proteomes" id="UP000054549"/>
    </source>
</evidence>
<dbReference type="HOGENOM" id="CLU_199417_0_0_1"/>
<dbReference type="Proteomes" id="UP000054549">
    <property type="component" value="Unassembled WGS sequence"/>
</dbReference>
<evidence type="ECO:0000313" key="1">
    <source>
        <dbReference type="EMBL" id="KIL54029.1"/>
    </source>
</evidence>
<name>A0A0C2SJF5_AMAMK</name>
<dbReference type="AlphaFoldDB" id="A0A0C2SJF5"/>
<reference evidence="1 2" key="1">
    <citation type="submission" date="2014-04" db="EMBL/GenBank/DDBJ databases">
        <title>Evolutionary Origins and Diversification of the Mycorrhizal Mutualists.</title>
        <authorList>
            <consortium name="DOE Joint Genome Institute"/>
            <consortium name="Mycorrhizal Genomics Consortium"/>
            <person name="Kohler A."/>
            <person name="Kuo A."/>
            <person name="Nagy L.G."/>
            <person name="Floudas D."/>
            <person name="Copeland A."/>
            <person name="Barry K.W."/>
            <person name="Cichocki N."/>
            <person name="Veneault-Fourrey C."/>
            <person name="LaButti K."/>
            <person name="Lindquist E.A."/>
            <person name="Lipzen A."/>
            <person name="Lundell T."/>
            <person name="Morin E."/>
            <person name="Murat C."/>
            <person name="Riley R."/>
            <person name="Ohm R."/>
            <person name="Sun H."/>
            <person name="Tunlid A."/>
            <person name="Henrissat B."/>
            <person name="Grigoriev I.V."/>
            <person name="Hibbett D.S."/>
            <person name="Martin F."/>
        </authorList>
    </citation>
    <scope>NUCLEOTIDE SEQUENCE [LARGE SCALE GENOMIC DNA]</scope>
    <source>
        <strain evidence="1 2">Koide BX008</strain>
    </source>
</reference>
<dbReference type="OrthoDB" id="3137936at2759"/>
<dbReference type="EMBL" id="KN819012">
    <property type="protein sequence ID" value="KIL54029.1"/>
    <property type="molecule type" value="Genomic_DNA"/>
</dbReference>
<protein>
    <submittedName>
        <fullName evidence="1">Uncharacterized protein</fullName>
    </submittedName>
</protein>
<keyword evidence="2" id="KW-1185">Reference proteome</keyword>
<proteinExistence type="predicted"/>
<dbReference type="InParanoid" id="A0A0C2SJF5"/>
<sequence length="76" mass="8972">YVQRHGLRKCFFLGGNETCRYHIRQHWDVYETKCKEKNILTRERCMPPDVLLAFEMAKKGITQQQQTTLDGVVNLS</sequence>